<keyword evidence="7" id="KW-1185">Reference proteome</keyword>
<gene>
    <name evidence="6" type="ORF">K466DRAFT_607610</name>
</gene>
<organism evidence="6 7">
    <name type="scientific">Polyporus arcularius HHB13444</name>
    <dbReference type="NCBI Taxonomy" id="1314778"/>
    <lineage>
        <taxon>Eukaryota</taxon>
        <taxon>Fungi</taxon>
        <taxon>Dikarya</taxon>
        <taxon>Basidiomycota</taxon>
        <taxon>Agaricomycotina</taxon>
        <taxon>Agaricomycetes</taxon>
        <taxon>Polyporales</taxon>
        <taxon>Polyporaceae</taxon>
        <taxon>Polyporus</taxon>
    </lineage>
</organism>
<dbReference type="GO" id="GO:0006357">
    <property type="term" value="P:regulation of transcription by RNA polymerase II"/>
    <property type="evidence" value="ECO:0007669"/>
    <property type="project" value="TreeGrafter"/>
</dbReference>
<evidence type="ECO:0000256" key="3">
    <source>
        <dbReference type="ARBA" id="ARBA00023242"/>
    </source>
</evidence>
<evidence type="ECO:0000313" key="7">
    <source>
        <dbReference type="Proteomes" id="UP000308197"/>
    </source>
</evidence>
<name>A0A5C3NME7_9APHY</name>
<dbReference type="STRING" id="1314778.A0A5C3NME7"/>
<keyword evidence="3" id="KW-0539">Nucleus</keyword>
<protein>
    <recommendedName>
        <fullName evidence="5">JmjC domain-containing protein</fullName>
    </recommendedName>
</protein>
<feature type="region of interest" description="Disordered" evidence="4">
    <location>
        <begin position="234"/>
        <end position="269"/>
    </location>
</feature>
<feature type="compositionally biased region" description="Basic and acidic residues" evidence="4">
    <location>
        <begin position="250"/>
        <end position="269"/>
    </location>
</feature>
<evidence type="ECO:0000313" key="6">
    <source>
        <dbReference type="EMBL" id="TFK77857.1"/>
    </source>
</evidence>
<dbReference type="SUPFAM" id="SSF51197">
    <property type="entry name" value="Clavaminate synthase-like"/>
    <property type="match status" value="1"/>
</dbReference>
<keyword evidence="2" id="KW-0479">Metal-binding</keyword>
<dbReference type="SMART" id="SM00558">
    <property type="entry name" value="JmjC"/>
    <property type="match status" value="1"/>
</dbReference>
<dbReference type="GO" id="GO:0003712">
    <property type="term" value="F:transcription coregulator activity"/>
    <property type="evidence" value="ECO:0007669"/>
    <property type="project" value="TreeGrafter"/>
</dbReference>
<dbReference type="GO" id="GO:0046872">
    <property type="term" value="F:metal ion binding"/>
    <property type="evidence" value="ECO:0007669"/>
    <property type="project" value="UniProtKB-KW"/>
</dbReference>
<accession>A0A5C3NME7</accession>
<evidence type="ECO:0000256" key="1">
    <source>
        <dbReference type="ARBA" id="ARBA00004123"/>
    </source>
</evidence>
<dbReference type="PANTHER" id="PTHR12549">
    <property type="entry name" value="JMJC DOMAIN-CONTAINING HISTONE DEMETHYLATION PROTEIN"/>
    <property type="match status" value="1"/>
</dbReference>
<dbReference type="GO" id="GO:0000118">
    <property type="term" value="C:histone deacetylase complex"/>
    <property type="evidence" value="ECO:0007669"/>
    <property type="project" value="TreeGrafter"/>
</dbReference>
<dbReference type="Gene3D" id="2.60.120.650">
    <property type="entry name" value="Cupin"/>
    <property type="match status" value="1"/>
</dbReference>
<sequence>MLKSNGLQSEQVSLARFFEEFCRPWSHKINDSYQDWPPSSAFADEFKEQYNAFMRDVPMSAYTCFDGSHNLITHYGIPPFPYKSLKPDLGGEGSTRLHLDAMCAINLLPWTASGDVTSIGAVWHIFDPTDLDPLRNIHVTEEMLHELADINMRPYKIEQRLGDAVFIPAGCTHQVSDRQVCIKVACDLLCIEGITETTKIAAEFRRENMLDIQQLDIVFWDAWASLEFQSLENQQSAASPTRSQKKNKHQRETDRANEDVKRHRSERQAHVGQKCPHMHCVGKTRRFAQLNGLFSHMYV</sequence>
<dbReference type="AlphaFoldDB" id="A0A5C3NME7"/>
<dbReference type="GO" id="GO:0000785">
    <property type="term" value="C:chromatin"/>
    <property type="evidence" value="ECO:0007669"/>
    <property type="project" value="TreeGrafter"/>
</dbReference>
<feature type="domain" description="JmjC" evidence="5">
    <location>
        <begin position="46"/>
        <end position="205"/>
    </location>
</feature>
<dbReference type="GO" id="GO:0032454">
    <property type="term" value="F:histone H3K9 demethylase activity"/>
    <property type="evidence" value="ECO:0007669"/>
    <property type="project" value="InterPro"/>
</dbReference>
<dbReference type="EMBL" id="ML213070">
    <property type="protein sequence ID" value="TFK77857.1"/>
    <property type="molecule type" value="Genomic_DNA"/>
</dbReference>
<evidence type="ECO:0000259" key="5">
    <source>
        <dbReference type="PROSITE" id="PS51184"/>
    </source>
</evidence>
<dbReference type="PANTHER" id="PTHR12549:SF38">
    <property type="entry name" value="JMJC DOMAIN-CONTAINING HISTONE DEMETHYLASE 2, ISOFORM A"/>
    <property type="match status" value="1"/>
</dbReference>
<comment type="subcellular location">
    <subcellularLocation>
        <location evidence="1">Nucleus</location>
    </subcellularLocation>
</comment>
<evidence type="ECO:0000256" key="2">
    <source>
        <dbReference type="ARBA" id="ARBA00022723"/>
    </source>
</evidence>
<dbReference type="PROSITE" id="PS51184">
    <property type="entry name" value="JMJC"/>
    <property type="match status" value="1"/>
</dbReference>
<dbReference type="Proteomes" id="UP000308197">
    <property type="component" value="Unassembled WGS sequence"/>
</dbReference>
<reference evidence="6 7" key="1">
    <citation type="journal article" date="2019" name="Nat. Ecol. Evol.">
        <title>Megaphylogeny resolves global patterns of mushroom evolution.</title>
        <authorList>
            <person name="Varga T."/>
            <person name="Krizsan K."/>
            <person name="Foldi C."/>
            <person name="Dima B."/>
            <person name="Sanchez-Garcia M."/>
            <person name="Sanchez-Ramirez S."/>
            <person name="Szollosi G.J."/>
            <person name="Szarkandi J.G."/>
            <person name="Papp V."/>
            <person name="Albert L."/>
            <person name="Andreopoulos W."/>
            <person name="Angelini C."/>
            <person name="Antonin V."/>
            <person name="Barry K.W."/>
            <person name="Bougher N.L."/>
            <person name="Buchanan P."/>
            <person name="Buyck B."/>
            <person name="Bense V."/>
            <person name="Catcheside P."/>
            <person name="Chovatia M."/>
            <person name="Cooper J."/>
            <person name="Damon W."/>
            <person name="Desjardin D."/>
            <person name="Finy P."/>
            <person name="Geml J."/>
            <person name="Haridas S."/>
            <person name="Hughes K."/>
            <person name="Justo A."/>
            <person name="Karasinski D."/>
            <person name="Kautmanova I."/>
            <person name="Kiss B."/>
            <person name="Kocsube S."/>
            <person name="Kotiranta H."/>
            <person name="LaButti K.M."/>
            <person name="Lechner B.E."/>
            <person name="Liimatainen K."/>
            <person name="Lipzen A."/>
            <person name="Lukacs Z."/>
            <person name="Mihaltcheva S."/>
            <person name="Morgado L.N."/>
            <person name="Niskanen T."/>
            <person name="Noordeloos M.E."/>
            <person name="Ohm R.A."/>
            <person name="Ortiz-Santana B."/>
            <person name="Ovrebo C."/>
            <person name="Racz N."/>
            <person name="Riley R."/>
            <person name="Savchenko A."/>
            <person name="Shiryaev A."/>
            <person name="Soop K."/>
            <person name="Spirin V."/>
            <person name="Szebenyi C."/>
            <person name="Tomsovsky M."/>
            <person name="Tulloss R.E."/>
            <person name="Uehling J."/>
            <person name="Grigoriev I.V."/>
            <person name="Vagvolgyi C."/>
            <person name="Papp T."/>
            <person name="Martin F.M."/>
            <person name="Miettinen O."/>
            <person name="Hibbett D.S."/>
            <person name="Nagy L.G."/>
        </authorList>
    </citation>
    <scope>NUCLEOTIDE SEQUENCE [LARGE SCALE GENOMIC DNA]</scope>
    <source>
        <strain evidence="6 7">HHB13444</strain>
    </source>
</reference>
<dbReference type="GO" id="GO:0031490">
    <property type="term" value="F:chromatin DNA binding"/>
    <property type="evidence" value="ECO:0007669"/>
    <property type="project" value="TreeGrafter"/>
</dbReference>
<dbReference type="InterPro" id="IPR003347">
    <property type="entry name" value="JmjC_dom"/>
</dbReference>
<dbReference type="InParanoid" id="A0A5C3NME7"/>
<proteinExistence type="predicted"/>
<dbReference type="InterPro" id="IPR045109">
    <property type="entry name" value="LSDs-like"/>
</dbReference>
<dbReference type="Pfam" id="PF02373">
    <property type="entry name" value="JmjC"/>
    <property type="match status" value="1"/>
</dbReference>
<evidence type="ECO:0000256" key="4">
    <source>
        <dbReference type="SAM" id="MobiDB-lite"/>
    </source>
</evidence>